<evidence type="ECO:0000313" key="4">
    <source>
        <dbReference type="Proteomes" id="UP000539064"/>
    </source>
</evidence>
<dbReference type="GO" id="GO:0003677">
    <property type="term" value="F:DNA binding"/>
    <property type="evidence" value="ECO:0007669"/>
    <property type="project" value="InterPro"/>
</dbReference>
<evidence type="ECO:0000313" key="3">
    <source>
        <dbReference type="EMBL" id="MBC1797982.1"/>
    </source>
</evidence>
<organism evidence="2 4">
    <name type="scientific">Listeria booriae</name>
    <dbReference type="NCBI Taxonomy" id="1552123"/>
    <lineage>
        <taxon>Bacteria</taxon>
        <taxon>Bacillati</taxon>
        <taxon>Bacillota</taxon>
        <taxon>Bacilli</taxon>
        <taxon>Bacillales</taxon>
        <taxon>Listeriaceae</taxon>
        <taxon>Listeria</taxon>
    </lineage>
</organism>
<proteinExistence type="predicted"/>
<dbReference type="InterPro" id="IPR011990">
    <property type="entry name" value="TPR-like_helical_dom_sf"/>
</dbReference>
<dbReference type="SMART" id="SM00530">
    <property type="entry name" value="HTH_XRE"/>
    <property type="match status" value="1"/>
</dbReference>
<name>A0A7X0XZ64_9LIST</name>
<dbReference type="AlphaFoldDB" id="A0A7X0XZ64"/>
<comment type="caution">
    <text evidence="2">The sequence shown here is derived from an EMBL/GenBank/DDBJ whole genome shotgun (WGS) entry which is preliminary data.</text>
</comment>
<dbReference type="Proteomes" id="UP000548082">
    <property type="component" value="Unassembled WGS sequence"/>
</dbReference>
<dbReference type="CDD" id="cd00093">
    <property type="entry name" value="HTH_XRE"/>
    <property type="match status" value="1"/>
</dbReference>
<dbReference type="InterPro" id="IPR010982">
    <property type="entry name" value="Lambda_DNA-bd_dom_sf"/>
</dbReference>
<gene>
    <name evidence="2" type="ORF">HCA52_13615</name>
    <name evidence="3" type="ORF">HCA55_14700</name>
</gene>
<dbReference type="InterPro" id="IPR001387">
    <property type="entry name" value="Cro/C1-type_HTH"/>
</dbReference>
<dbReference type="PANTHER" id="PTHR37038">
    <property type="entry name" value="TRANSCRIPTIONAL REGULATOR-RELATED"/>
    <property type="match status" value="1"/>
</dbReference>
<dbReference type="SUPFAM" id="SSF47413">
    <property type="entry name" value="lambda repressor-like DNA-binding domains"/>
    <property type="match status" value="1"/>
</dbReference>
<protein>
    <submittedName>
        <fullName evidence="2">Helix-turn-helix transcriptional regulator</fullName>
    </submittedName>
</protein>
<evidence type="ECO:0000313" key="5">
    <source>
        <dbReference type="Proteomes" id="UP000548082"/>
    </source>
</evidence>
<dbReference type="InterPro" id="IPR053163">
    <property type="entry name" value="HTH-type_regulator_Rgg"/>
</dbReference>
<feature type="domain" description="HTH cro/C1-type" evidence="1">
    <location>
        <begin position="11"/>
        <end position="64"/>
    </location>
</feature>
<dbReference type="PROSITE" id="PS50943">
    <property type="entry name" value="HTH_CROC1"/>
    <property type="match status" value="1"/>
</dbReference>
<dbReference type="EMBL" id="JAARVG010000014">
    <property type="protein sequence ID" value="MBC1794464.1"/>
    <property type="molecule type" value="Genomic_DNA"/>
</dbReference>
<accession>A0A7X0XZ64</accession>
<evidence type="ECO:0000313" key="2">
    <source>
        <dbReference type="EMBL" id="MBC1794464.1"/>
    </source>
</evidence>
<reference evidence="4 5" key="1">
    <citation type="submission" date="2020-03" db="EMBL/GenBank/DDBJ databases">
        <title>Soil Listeria distribution.</title>
        <authorList>
            <person name="Liao J."/>
            <person name="Wiedmann M."/>
        </authorList>
    </citation>
    <scope>NUCLEOTIDE SEQUENCE [LARGE SCALE GENOMIC DNA]</scope>
    <source>
        <strain evidence="2 4">FSL L7-0978</strain>
        <strain evidence="3 5">FSL L7-0990</strain>
    </source>
</reference>
<dbReference type="EMBL" id="JAARVD010000008">
    <property type="protein sequence ID" value="MBC1797982.1"/>
    <property type="molecule type" value="Genomic_DNA"/>
</dbReference>
<sequence length="294" mass="34301">MEMDFKLGSVIRKIREDKGYTREELCEGICHINTIGNIEGNRTSPTFELLRMMAGRLGESVDVIIRSAEIEKNAFYVQQKMQLEKYAEAYDLDGCEAVLSLIDDDLYTKLLPAEQQFFDRVQVVVLLGSYQDVEKAYALAKKSLYKTYKKDGHFTREECLLINLLLSMKQSQKNVELAKKALKWIRKRDNYVQDVYAFVLLINGLVMLSYMREEWFELLDYAVTGEKMALKLDKSRFIPNFIFMQGLATYKLMIDINFGLSEMKRAIDYAILIRQLDNYKDLCEYAKKHNINLT</sequence>
<dbReference type="Pfam" id="PF01381">
    <property type="entry name" value="HTH_3"/>
    <property type="match status" value="1"/>
</dbReference>
<dbReference type="Gene3D" id="1.25.40.10">
    <property type="entry name" value="Tetratricopeptide repeat domain"/>
    <property type="match status" value="1"/>
</dbReference>
<evidence type="ECO:0000259" key="1">
    <source>
        <dbReference type="PROSITE" id="PS50943"/>
    </source>
</evidence>
<dbReference type="PANTHER" id="PTHR37038:SF14">
    <property type="entry name" value="TRANSCRIPTIONAL ACTIVATOR"/>
    <property type="match status" value="1"/>
</dbReference>
<dbReference type="Proteomes" id="UP000539064">
    <property type="component" value="Unassembled WGS sequence"/>
</dbReference>